<proteinExistence type="predicted"/>
<organism evidence="1">
    <name type="scientific">viral metagenome</name>
    <dbReference type="NCBI Taxonomy" id="1070528"/>
    <lineage>
        <taxon>unclassified sequences</taxon>
        <taxon>metagenomes</taxon>
        <taxon>organismal metagenomes</taxon>
    </lineage>
</organism>
<sequence length="87" mass="9904">MSYTSLNFVGNSTSYLSVPSTNLSFGTGDYTIEWWQYQTDSNPFPRIFQIGDYPSTQIGVSIEGGTFLFWSNSSYIFSYNLTTYKNT</sequence>
<protein>
    <submittedName>
        <fullName evidence="1">Uncharacterized protein</fullName>
    </submittedName>
</protein>
<dbReference type="AlphaFoldDB" id="A0A6C0DEW5"/>
<name>A0A6C0DEW5_9ZZZZ</name>
<accession>A0A6C0DEW5</accession>
<evidence type="ECO:0000313" key="1">
    <source>
        <dbReference type="EMBL" id="QHT14932.1"/>
    </source>
</evidence>
<dbReference type="EMBL" id="MN739598">
    <property type="protein sequence ID" value="QHT14932.1"/>
    <property type="molecule type" value="Genomic_DNA"/>
</dbReference>
<reference evidence="1" key="1">
    <citation type="journal article" date="2020" name="Nature">
        <title>Giant virus diversity and host interactions through global metagenomics.</title>
        <authorList>
            <person name="Schulz F."/>
            <person name="Roux S."/>
            <person name="Paez-Espino D."/>
            <person name="Jungbluth S."/>
            <person name="Walsh D.A."/>
            <person name="Denef V.J."/>
            <person name="McMahon K.D."/>
            <person name="Konstantinidis K.T."/>
            <person name="Eloe-Fadrosh E.A."/>
            <person name="Kyrpides N.C."/>
            <person name="Woyke T."/>
        </authorList>
    </citation>
    <scope>NUCLEOTIDE SEQUENCE</scope>
    <source>
        <strain evidence="1">GVMAG-M-3300023174-144</strain>
    </source>
</reference>